<dbReference type="AlphaFoldDB" id="A0A8T3VTT4"/>
<dbReference type="InterPro" id="IPR007138">
    <property type="entry name" value="ABM_dom"/>
</dbReference>
<organism evidence="2 3">
    <name type="scientific">Methanobrevibacter millerae</name>
    <dbReference type="NCBI Taxonomy" id="230361"/>
    <lineage>
        <taxon>Archaea</taxon>
        <taxon>Methanobacteriati</taxon>
        <taxon>Methanobacteriota</taxon>
        <taxon>Methanomada group</taxon>
        <taxon>Methanobacteria</taxon>
        <taxon>Methanobacteriales</taxon>
        <taxon>Methanobacteriaceae</taxon>
        <taxon>Methanobrevibacter</taxon>
    </lineage>
</organism>
<dbReference type="Gene3D" id="3.30.70.100">
    <property type="match status" value="1"/>
</dbReference>
<dbReference type="Proteomes" id="UP000713479">
    <property type="component" value="Unassembled WGS sequence"/>
</dbReference>
<accession>A0A8T3VTT4</accession>
<dbReference type="PANTHER" id="PTHR33336:SF15">
    <property type="entry name" value="ABM DOMAIN-CONTAINING PROTEIN"/>
    <property type="match status" value="1"/>
</dbReference>
<name>A0A8T3VTT4_9EURY</name>
<dbReference type="EMBL" id="SUTF01000012">
    <property type="protein sequence ID" value="MBE6511305.1"/>
    <property type="molecule type" value="Genomic_DNA"/>
</dbReference>
<keyword evidence="2" id="KW-0560">Oxidoreductase</keyword>
<evidence type="ECO:0000313" key="2">
    <source>
        <dbReference type="EMBL" id="MBE6511305.1"/>
    </source>
</evidence>
<protein>
    <submittedName>
        <fullName evidence="2">Antibiotic biosynthesis monooxygenase</fullName>
    </submittedName>
</protein>
<dbReference type="SUPFAM" id="SSF54909">
    <property type="entry name" value="Dimeric alpha+beta barrel"/>
    <property type="match status" value="1"/>
</dbReference>
<keyword evidence="2" id="KW-0503">Monooxygenase</keyword>
<dbReference type="GO" id="GO:0004497">
    <property type="term" value="F:monooxygenase activity"/>
    <property type="evidence" value="ECO:0007669"/>
    <property type="project" value="UniProtKB-KW"/>
</dbReference>
<sequence>MIVVLAKTIPKDVDAKNKIVDFSVELIEKSKAEEGNVDYNLYENAHEDSLMFVEKWQSIEILQKHMQTEHFIKFGQNIQNLVAGELEIDVFDSEKLEF</sequence>
<dbReference type="PANTHER" id="PTHR33336">
    <property type="entry name" value="QUINOL MONOOXYGENASE YGIN-RELATED"/>
    <property type="match status" value="1"/>
</dbReference>
<reference evidence="2" key="1">
    <citation type="submission" date="2019-04" db="EMBL/GenBank/DDBJ databases">
        <title>Evolution of Biomass-Degrading Anaerobic Consortia Revealed by Metagenomics.</title>
        <authorList>
            <person name="Peng X."/>
        </authorList>
    </citation>
    <scope>NUCLEOTIDE SEQUENCE</scope>
    <source>
        <strain evidence="2">SIG13</strain>
    </source>
</reference>
<evidence type="ECO:0000313" key="3">
    <source>
        <dbReference type="Proteomes" id="UP000713479"/>
    </source>
</evidence>
<proteinExistence type="predicted"/>
<dbReference type="InterPro" id="IPR011008">
    <property type="entry name" value="Dimeric_a/b-barrel"/>
</dbReference>
<feature type="domain" description="ABM" evidence="1">
    <location>
        <begin position="2"/>
        <end position="91"/>
    </location>
</feature>
<gene>
    <name evidence="2" type="ORF">E7Z74_08645</name>
</gene>
<evidence type="ECO:0000259" key="1">
    <source>
        <dbReference type="PROSITE" id="PS51725"/>
    </source>
</evidence>
<dbReference type="PROSITE" id="PS51725">
    <property type="entry name" value="ABM"/>
    <property type="match status" value="1"/>
</dbReference>
<dbReference type="InterPro" id="IPR050744">
    <property type="entry name" value="AI-2_Isomerase_LsrG"/>
</dbReference>
<dbReference type="Pfam" id="PF03992">
    <property type="entry name" value="ABM"/>
    <property type="match status" value="1"/>
</dbReference>
<comment type="caution">
    <text evidence="2">The sequence shown here is derived from an EMBL/GenBank/DDBJ whole genome shotgun (WGS) entry which is preliminary data.</text>
</comment>